<dbReference type="InterPro" id="IPR019752">
    <property type="entry name" value="Pyrv/ketoisovalerate_OxRed_cat"/>
</dbReference>
<dbReference type="InterPro" id="IPR002869">
    <property type="entry name" value="Pyrv_flavodox_OxRed_cen"/>
</dbReference>
<dbReference type="PANTHER" id="PTHR43854">
    <property type="entry name" value="INDOLEPYRUVATE OXIDOREDUCTASE SUBUNIT IORB"/>
    <property type="match status" value="1"/>
</dbReference>
<dbReference type="InterPro" id="IPR052198">
    <property type="entry name" value="IorB_Oxidoreductase"/>
</dbReference>
<reference evidence="3 4" key="1">
    <citation type="journal article" date="2019" name="ISME J.">
        <title>Insights into ecological role of a new deltaproteobacterial order Candidatus Acidulodesulfobacterales by metagenomics and metatranscriptomics.</title>
        <authorList>
            <person name="Tan S."/>
            <person name="Liu J."/>
            <person name="Fang Y."/>
            <person name="Hedlund B.P."/>
            <person name="Lian Z.H."/>
            <person name="Huang L.Y."/>
            <person name="Li J.T."/>
            <person name="Huang L.N."/>
            <person name="Li W.J."/>
            <person name="Jiang H.C."/>
            <person name="Dong H.L."/>
            <person name="Shu W.S."/>
        </authorList>
    </citation>
    <scope>NUCLEOTIDE SEQUENCE [LARGE SCALE GENOMIC DNA]</scope>
    <source>
        <strain evidence="3">AP2</strain>
    </source>
</reference>
<gene>
    <name evidence="3" type="ORF">EVJ46_09320</name>
</gene>
<dbReference type="EMBL" id="SGBC01000004">
    <property type="protein sequence ID" value="RZD15713.1"/>
    <property type="molecule type" value="Genomic_DNA"/>
</dbReference>
<organism evidence="3 4">
    <name type="scientific">Acididesulfobacter guangdongensis</name>
    <dbReference type="NCBI Taxonomy" id="2597225"/>
    <lineage>
        <taxon>Bacteria</taxon>
        <taxon>Deltaproteobacteria</taxon>
        <taxon>Candidatus Acidulodesulfobacterales</taxon>
        <taxon>Candidatus Acididesulfobacter</taxon>
    </lineage>
</organism>
<proteinExistence type="predicted"/>
<comment type="caution">
    <text evidence="3">The sequence shown here is derived from an EMBL/GenBank/DDBJ whole genome shotgun (WGS) entry which is preliminary data.</text>
</comment>
<protein>
    <submittedName>
        <fullName evidence="3">Indolepyruvate oxidoreductase subunit beta</fullName>
    </submittedName>
</protein>
<keyword evidence="1" id="KW-0560">Oxidoreductase</keyword>
<dbReference type="GO" id="GO:0016903">
    <property type="term" value="F:oxidoreductase activity, acting on the aldehyde or oxo group of donors"/>
    <property type="evidence" value="ECO:0007669"/>
    <property type="project" value="InterPro"/>
</dbReference>
<accession>A0A519BEM0</accession>
<evidence type="ECO:0000313" key="3">
    <source>
        <dbReference type="EMBL" id="RZD15713.1"/>
    </source>
</evidence>
<feature type="domain" description="Pyruvate/ketoisovalerate oxidoreductase catalytic" evidence="2">
    <location>
        <begin position="13"/>
        <end position="193"/>
    </location>
</feature>
<dbReference type="Gene3D" id="3.40.920.10">
    <property type="entry name" value="Pyruvate-ferredoxin oxidoreductase, PFOR, domain III"/>
    <property type="match status" value="1"/>
</dbReference>
<dbReference type="Pfam" id="PF01558">
    <property type="entry name" value="POR"/>
    <property type="match status" value="1"/>
</dbReference>
<evidence type="ECO:0000259" key="2">
    <source>
        <dbReference type="Pfam" id="PF01558"/>
    </source>
</evidence>
<sequence length="197" mass="21779">METNQSILICGIGGQGVVLSGKIISLSAFYENYDVKTSEVHGMSQRGGSVSTHLRYGNKIFTPLIPLHTADIILSFDLYETLRYIDYASEKTKIITASIGKYIRRSSANPVSLPSFKSIIDKITIDFNFKDLITVDIGKIAQELGNIKVANTILIGASSQFTYIQEQTWLNILKENVPANTIDINEKAFLLGRKISA</sequence>
<dbReference type="SUPFAM" id="SSF53323">
    <property type="entry name" value="Pyruvate-ferredoxin oxidoreductase, PFOR, domain III"/>
    <property type="match status" value="1"/>
</dbReference>
<evidence type="ECO:0000256" key="1">
    <source>
        <dbReference type="ARBA" id="ARBA00023002"/>
    </source>
</evidence>
<keyword evidence="3" id="KW-0670">Pyruvate</keyword>
<evidence type="ECO:0000313" key="4">
    <source>
        <dbReference type="Proteomes" id="UP000316562"/>
    </source>
</evidence>
<dbReference type="Proteomes" id="UP000316562">
    <property type="component" value="Unassembled WGS sequence"/>
</dbReference>
<name>A0A519BEM0_ACIG2</name>
<dbReference type="AlphaFoldDB" id="A0A519BEM0"/>
<dbReference type="PANTHER" id="PTHR43854:SF1">
    <property type="entry name" value="INDOLEPYRUVATE OXIDOREDUCTASE SUBUNIT IORB"/>
    <property type="match status" value="1"/>
</dbReference>